<keyword evidence="2 6" id="KW-0547">Nucleotide-binding</keyword>
<reference evidence="8 9" key="1">
    <citation type="submission" date="2020-08" db="EMBL/GenBank/DDBJ databases">
        <title>Plant Genome Project.</title>
        <authorList>
            <person name="Zhang R.-G."/>
        </authorList>
    </citation>
    <scope>NUCLEOTIDE SEQUENCE [LARGE SCALE GENOMIC DNA]</scope>
    <source>
        <tissue evidence="8">Rhizome</tissue>
    </source>
</reference>
<dbReference type="InterPro" id="IPR027417">
    <property type="entry name" value="P-loop_NTPase"/>
</dbReference>
<evidence type="ECO:0000256" key="2">
    <source>
        <dbReference type="ARBA" id="ARBA00022741"/>
    </source>
</evidence>
<keyword evidence="5" id="KW-0496">Mitochondrion</keyword>
<dbReference type="PANTHER" id="PTHR45644">
    <property type="entry name" value="AAA ATPASE, PUTATIVE (AFU_ORTHOLOGUE AFUA_2G12920)-RELATED-RELATED"/>
    <property type="match status" value="1"/>
</dbReference>
<dbReference type="PROSITE" id="PS00674">
    <property type="entry name" value="AAA"/>
    <property type="match status" value="1"/>
</dbReference>
<organism evidence="8 9">
    <name type="scientific">Zingiber officinale</name>
    <name type="common">Ginger</name>
    <name type="synonym">Amomum zingiber</name>
    <dbReference type="NCBI Taxonomy" id="94328"/>
    <lineage>
        <taxon>Eukaryota</taxon>
        <taxon>Viridiplantae</taxon>
        <taxon>Streptophyta</taxon>
        <taxon>Embryophyta</taxon>
        <taxon>Tracheophyta</taxon>
        <taxon>Spermatophyta</taxon>
        <taxon>Magnoliopsida</taxon>
        <taxon>Liliopsida</taxon>
        <taxon>Zingiberales</taxon>
        <taxon>Zingiberaceae</taxon>
        <taxon>Zingiber</taxon>
    </lineage>
</organism>
<dbReference type="InterPro" id="IPR003959">
    <property type="entry name" value="ATPase_AAA_core"/>
</dbReference>
<dbReference type="SMART" id="SM00382">
    <property type="entry name" value="AAA"/>
    <property type="match status" value="1"/>
</dbReference>
<dbReference type="InterPro" id="IPR041569">
    <property type="entry name" value="AAA_lid_3"/>
</dbReference>
<comment type="subcellular location">
    <subcellularLocation>
        <location evidence="1">Mitochondrion outer membrane</location>
        <topology evidence="1">Single-pass membrane protein</topology>
    </subcellularLocation>
</comment>
<evidence type="ECO:0000259" key="7">
    <source>
        <dbReference type="SMART" id="SM00382"/>
    </source>
</evidence>
<keyword evidence="9" id="KW-1185">Reference proteome</keyword>
<dbReference type="AlphaFoldDB" id="A0A8J5L4C0"/>
<evidence type="ECO:0000313" key="9">
    <source>
        <dbReference type="Proteomes" id="UP000734854"/>
    </source>
</evidence>
<evidence type="ECO:0000256" key="6">
    <source>
        <dbReference type="RuleBase" id="RU003651"/>
    </source>
</evidence>
<dbReference type="EMBL" id="JACMSC010000010">
    <property type="protein sequence ID" value="KAG6505362.1"/>
    <property type="molecule type" value="Genomic_DNA"/>
</dbReference>
<dbReference type="Pfam" id="PF17862">
    <property type="entry name" value="AAA_lid_3"/>
    <property type="match status" value="1"/>
</dbReference>
<dbReference type="GO" id="GO:0005741">
    <property type="term" value="C:mitochondrial outer membrane"/>
    <property type="evidence" value="ECO:0007669"/>
    <property type="project" value="UniProtKB-SubCell"/>
</dbReference>
<name>A0A8J5L4C0_ZINOF</name>
<evidence type="ECO:0000256" key="4">
    <source>
        <dbReference type="ARBA" id="ARBA00022840"/>
    </source>
</evidence>
<dbReference type="GO" id="GO:0016887">
    <property type="term" value="F:ATP hydrolysis activity"/>
    <property type="evidence" value="ECO:0007669"/>
    <property type="project" value="InterPro"/>
</dbReference>
<comment type="similarity">
    <text evidence="6">Belongs to the AAA ATPase family.</text>
</comment>
<keyword evidence="4 6" id="KW-0067">ATP-binding</keyword>
<dbReference type="InterPro" id="IPR003960">
    <property type="entry name" value="ATPase_AAA_CS"/>
</dbReference>
<sequence length="489" mass="54721">MFLLNTICLVIPNNCDGLFFLQPLTLKRVAEGLGVSKSLNEKDIYRLFTNTLYIHPPEEDEQLRIFNKQIEEDRRIIISRNNLIELHKVLGEHQLSCTYLLHVKTDGVFLTKQKAEKVIGWAKSHYLSSSLLPIVKGDRLMIPSGSLDIAIARLKDEESILKKNSESLVTITKDEFEKNFVSALIPPDEIGVRFDDVGALEDVKRTLNELVSLPMRRPELFSHGNLLRPCKGVLLFGPPGTGKTLLAKALATEAGANFINITSSSLTSKWFGDAEKLTKALFSFASRLAPVIIFIDEVDSLLGARGGTFEHEATRRIRNEFMAAWDGLKTKDSQRILVLAATNRPFDLDDAVIRRLPRRIYIGLPDADNRTKILKVLLARENLEPDFRFDKLAIATDGYSGSDLKNLCIAAAYRPVEELLEAEKERGQSVVMPSLRLLQLDDFIKAKSKVGASIAYDATSMNELRQWNDQYGEGGSRARSPFGFGNSGR</sequence>
<keyword evidence="3" id="KW-0472">Membrane</keyword>
<protein>
    <recommendedName>
        <fullName evidence="7">AAA+ ATPase domain-containing protein</fullName>
    </recommendedName>
</protein>
<proteinExistence type="inferred from homology"/>
<evidence type="ECO:0000256" key="3">
    <source>
        <dbReference type="ARBA" id="ARBA00022787"/>
    </source>
</evidence>
<evidence type="ECO:0000256" key="1">
    <source>
        <dbReference type="ARBA" id="ARBA00004572"/>
    </source>
</evidence>
<evidence type="ECO:0000256" key="5">
    <source>
        <dbReference type="ARBA" id="ARBA00023128"/>
    </source>
</evidence>
<accession>A0A8J5L4C0</accession>
<keyword evidence="3" id="KW-1000">Mitochondrion outer membrane</keyword>
<dbReference type="PANTHER" id="PTHR45644:SF56">
    <property type="entry name" value="AAA ATPASE, PUTATIVE (AFU_ORTHOLOGUE AFUA_2G12920)-RELATED"/>
    <property type="match status" value="1"/>
</dbReference>
<dbReference type="Gene3D" id="1.10.8.60">
    <property type="match status" value="1"/>
</dbReference>
<feature type="domain" description="AAA+ ATPase" evidence="7">
    <location>
        <begin position="229"/>
        <end position="366"/>
    </location>
</feature>
<dbReference type="SUPFAM" id="SSF52540">
    <property type="entry name" value="P-loop containing nucleoside triphosphate hydrolases"/>
    <property type="match status" value="1"/>
</dbReference>
<dbReference type="Gene3D" id="3.40.50.300">
    <property type="entry name" value="P-loop containing nucleotide triphosphate hydrolases"/>
    <property type="match status" value="1"/>
</dbReference>
<dbReference type="InterPro" id="IPR003593">
    <property type="entry name" value="AAA+_ATPase"/>
</dbReference>
<dbReference type="Proteomes" id="UP000734854">
    <property type="component" value="Unassembled WGS sequence"/>
</dbReference>
<gene>
    <name evidence="8" type="ORF">ZIOFF_037718</name>
</gene>
<dbReference type="FunFam" id="3.40.50.300:FF:000416">
    <property type="entry name" value="p-loop nucleoside triphosphate hydrolase superfamily protein"/>
    <property type="match status" value="1"/>
</dbReference>
<dbReference type="GO" id="GO:0005524">
    <property type="term" value="F:ATP binding"/>
    <property type="evidence" value="ECO:0007669"/>
    <property type="project" value="UniProtKB-KW"/>
</dbReference>
<dbReference type="Pfam" id="PF00004">
    <property type="entry name" value="AAA"/>
    <property type="match status" value="1"/>
</dbReference>
<comment type="caution">
    <text evidence="8">The sequence shown here is derived from an EMBL/GenBank/DDBJ whole genome shotgun (WGS) entry which is preliminary data.</text>
</comment>
<evidence type="ECO:0000313" key="8">
    <source>
        <dbReference type="EMBL" id="KAG6505362.1"/>
    </source>
</evidence>
<dbReference type="InterPro" id="IPR051701">
    <property type="entry name" value="Mito_OM_Translocase_MSP1"/>
</dbReference>